<evidence type="ECO:0000313" key="4">
    <source>
        <dbReference type="Proteomes" id="UP000829455"/>
    </source>
</evidence>
<feature type="chain" id="PRO_5045582360" evidence="1">
    <location>
        <begin position="19"/>
        <end position="177"/>
    </location>
</feature>
<keyword evidence="4" id="KW-1185">Reference proteome</keyword>
<feature type="domain" description="DUF4189" evidence="2">
    <location>
        <begin position="68"/>
        <end position="166"/>
    </location>
</feature>
<feature type="signal peptide" evidence="1">
    <location>
        <begin position="1"/>
        <end position="18"/>
    </location>
</feature>
<protein>
    <submittedName>
        <fullName evidence="3">DUF4189 domain-containing protein</fullName>
    </submittedName>
</protein>
<dbReference type="RefSeq" id="WP_242925907.1">
    <property type="nucleotide sequence ID" value="NZ_CP094241.1"/>
</dbReference>
<evidence type="ECO:0000313" key="3">
    <source>
        <dbReference type="EMBL" id="UNV84463.1"/>
    </source>
</evidence>
<reference evidence="3 4" key="1">
    <citation type="submission" date="2022-03" db="EMBL/GenBank/DDBJ databases">
        <title>Genome sequencing of Neisseria macacae.</title>
        <authorList>
            <person name="Baek M.-G."/>
        </authorList>
    </citation>
    <scope>NUCLEOTIDE SEQUENCE [LARGE SCALE GENOMIC DNA]</scope>
    <source>
        <strain evidence="3 4">ATCC 33926</strain>
    </source>
</reference>
<keyword evidence="1" id="KW-0732">Signal</keyword>
<dbReference type="EMBL" id="CP094241">
    <property type="protein sequence ID" value="UNV84463.1"/>
    <property type="molecule type" value="Genomic_DNA"/>
</dbReference>
<name>A0ABY3Y587_9NEIS</name>
<dbReference type="InterPro" id="IPR025240">
    <property type="entry name" value="DUF4189"/>
</dbReference>
<dbReference type="Proteomes" id="UP000829455">
    <property type="component" value="Chromosome"/>
</dbReference>
<dbReference type="Pfam" id="PF13827">
    <property type="entry name" value="DUF4189"/>
    <property type="match status" value="1"/>
</dbReference>
<evidence type="ECO:0000259" key="2">
    <source>
        <dbReference type="Pfam" id="PF13827"/>
    </source>
</evidence>
<accession>A0ABY3Y587</accession>
<sequence length="177" mass="18959">MKKLFLIALGLISFDVNADPTYDATRGALQNNSALCSYGYNPNCSSGSRSAPPPKKIIYHDVKVPSKFGAVAMNMQTGYGAGVLNKNSLSEAKKEALEQCKQGNKNAPCKVVSWVRNGCIASAKGKEINNPGKWKSFYVGKEKGLAEAEALAQCRADPKVTNCEISLPEGCSLPQLQ</sequence>
<proteinExistence type="predicted"/>
<gene>
    <name evidence="3" type="ORF">MON40_10680</name>
</gene>
<organism evidence="3 4">
    <name type="scientific">Neisseria macacae ATCC 33926</name>
    <dbReference type="NCBI Taxonomy" id="997348"/>
    <lineage>
        <taxon>Bacteria</taxon>
        <taxon>Pseudomonadati</taxon>
        <taxon>Pseudomonadota</taxon>
        <taxon>Betaproteobacteria</taxon>
        <taxon>Neisseriales</taxon>
        <taxon>Neisseriaceae</taxon>
        <taxon>Neisseria</taxon>
    </lineage>
</organism>
<evidence type="ECO:0000256" key="1">
    <source>
        <dbReference type="SAM" id="SignalP"/>
    </source>
</evidence>